<dbReference type="GO" id="GO:0035006">
    <property type="term" value="P:melanization defense response"/>
    <property type="evidence" value="ECO:0007669"/>
    <property type="project" value="UniProtKB-ARBA"/>
</dbReference>
<protein>
    <submittedName>
        <fullName evidence="5">Uncharacterized protein</fullName>
    </submittedName>
</protein>
<keyword evidence="6" id="KW-1185">Reference proteome</keyword>
<dbReference type="Pfam" id="PF00071">
    <property type="entry name" value="Ras"/>
    <property type="match status" value="1"/>
</dbReference>
<dbReference type="SUPFAM" id="SSF52540">
    <property type="entry name" value="P-loop containing nucleoside triphosphate hydrolases"/>
    <property type="match status" value="1"/>
</dbReference>
<dbReference type="PANTHER" id="PTHR24072">
    <property type="entry name" value="RHO FAMILY GTPASE"/>
    <property type="match status" value="1"/>
</dbReference>
<dbReference type="InterPro" id="IPR001806">
    <property type="entry name" value="Small_GTPase"/>
</dbReference>
<dbReference type="PROSITE" id="PS51419">
    <property type="entry name" value="RAB"/>
    <property type="match status" value="1"/>
</dbReference>
<dbReference type="GO" id="GO:0003924">
    <property type="term" value="F:GTPase activity"/>
    <property type="evidence" value="ECO:0007669"/>
    <property type="project" value="InterPro"/>
</dbReference>
<dbReference type="FunFam" id="3.40.50.300:FF:002060">
    <property type="entry name" value="Rho family GTPase"/>
    <property type="match status" value="1"/>
</dbReference>
<dbReference type="PROSITE" id="PS51420">
    <property type="entry name" value="RHO"/>
    <property type="match status" value="1"/>
</dbReference>
<organism evidence="5 6">
    <name type="scientific">Polypedilum vanderplanki</name>
    <name type="common">Sleeping chironomid midge</name>
    <dbReference type="NCBI Taxonomy" id="319348"/>
    <lineage>
        <taxon>Eukaryota</taxon>
        <taxon>Metazoa</taxon>
        <taxon>Ecdysozoa</taxon>
        <taxon>Arthropoda</taxon>
        <taxon>Hexapoda</taxon>
        <taxon>Insecta</taxon>
        <taxon>Pterygota</taxon>
        <taxon>Neoptera</taxon>
        <taxon>Endopterygota</taxon>
        <taxon>Diptera</taxon>
        <taxon>Nematocera</taxon>
        <taxon>Chironomoidea</taxon>
        <taxon>Chironomidae</taxon>
        <taxon>Chironominae</taxon>
        <taxon>Polypedilum</taxon>
        <taxon>Polypedilum</taxon>
    </lineage>
</organism>
<evidence type="ECO:0000313" key="5">
    <source>
        <dbReference type="EMBL" id="KAG5679660.1"/>
    </source>
</evidence>
<evidence type="ECO:0000256" key="3">
    <source>
        <dbReference type="ARBA" id="ARBA00023134"/>
    </source>
</evidence>
<proteinExistence type="predicted"/>
<dbReference type="GO" id="GO:0005525">
    <property type="term" value="F:GTP binding"/>
    <property type="evidence" value="ECO:0007669"/>
    <property type="project" value="UniProtKB-KW"/>
</dbReference>
<dbReference type="SMART" id="SM00174">
    <property type="entry name" value="RHO"/>
    <property type="match status" value="1"/>
</dbReference>
<dbReference type="InterPro" id="IPR027417">
    <property type="entry name" value="P-loop_NTPase"/>
</dbReference>
<keyword evidence="4" id="KW-0472">Membrane</keyword>
<dbReference type="SMART" id="SM00175">
    <property type="entry name" value="RAB"/>
    <property type="match status" value="1"/>
</dbReference>
<evidence type="ECO:0000256" key="1">
    <source>
        <dbReference type="ARBA" id="ARBA00004370"/>
    </source>
</evidence>
<dbReference type="GO" id="GO:0003006">
    <property type="term" value="P:developmental process involved in reproduction"/>
    <property type="evidence" value="ECO:0007669"/>
    <property type="project" value="UniProtKB-ARBA"/>
</dbReference>
<sequence length="191" mass="21843">MKKITCVLVGDEKVGKTSILKRIFENTFLAIPSGRTIYDIYTAPLKIEDENVDLTILDIACTENYDHWRPEHYVKADLFILCFSLVDTKSFVNIKSKWYAEVRQHCKTAPIVVVGTKFDLKNDEKFLEEMKNKNQRPISYGKALRISQIIGASDYIECSAKTREKTDDILYKFAYAALLPPMTPSNCNCIA</sequence>
<dbReference type="GO" id="GO:0016020">
    <property type="term" value="C:membrane"/>
    <property type="evidence" value="ECO:0007669"/>
    <property type="project" value="UniProtKB-SubCell"/>
</dbReference>
<dbReference type="GO" id="GO:0035099">
    <property type="term" value="P:hemocyte migration"/>
    <property type="evidence" value="ECO:0007669"/>
    <property type="project" value="UniProtKB-ARBA"/>
</dbReference>
<dbReference type="SMART" id="SM00173">
    <property type="entry name" value="RAS"/>
    <property type="match status" value="1"/>
</dbReference>
<comment type="subcellular location">
    <subcellularLocation>
        <location evidence="1">Membrane</location>
    </subcellularLocation>
</comment>
<accession>A0A9J6CC08</accession>
<dbReference type="PROSITE" id="PS51421">
    <property type="entry name" value="RAS"/>
    <property type="match status" value="1"/>
</dbReference>
<evidence type="ECO:0000256" key="4">
    <source>
        <dbReference type="ARBA" id="ARBA00023136"/>
    </source>
</evidence>
<evidence type="ECO:0000256" key="2">
    <source>
        <dbReference type="ARBA" id="ARBA00022741"/>
    </source>
</evidence>
<dbReference type="GO" id="GO:0022412">
    <property type="term" value="P:cellular process involved in reproduction in multicellular organism"/>
    <property type="evidence" value="ECO:0007669"/>
    <property type="project" value="UniProtKB-ARBA"/>
</dbReference>
<dbReference type="NCBIfam" id="TIGR00231">
    <property type="entry name" value="small_GTP"/>
    <property type="match status" value="1"/>
</dbReference>
<dbReference type="Proteomes" id="UP001107558">
    <property type="component" value="Chromosome 1"/>
</dbReference>
<keyword evidence="2" id="KW-0547">Nucleotide-binding</keyword>
<evidence type="ECO:0000313" key="6">
    <source>
        <dbReference type="Proteomes" id="UP001107558"/>
    </source>
</evidence>
<gene>
    <name evidence="5" type="ORF">PVAND_009215</name>
</gene>
<name>A0A9J6CC08_POLVA</name>
<dbReference type="OrthoDB" id="8830751at2759"/>
<dbReference type="AlphaFoldDB" id="A0A9J6CC08"/>
<dbReference type="InterPro" id="IPR003578">
    <property type="entry name" value="Small_GTPase_Rho"/>
</dbReference>
<dbReference type="GO" id="GO:0001667">
    <property type="term" value="P:ameboidal-type cell migration"/>
    <property type="evidence" value="ECO:0007669"/>
    <property type="project" value="UniProtKB-ARBA"/>
</dbReference>
<reference evidence="5" key="1">
    <citation type="submission" date="2021-03" db="EMBL/GenBank/DDBJ databases">
        <title>Chromosome level genome of the anhydrobiotic midge Polypedilum vanderplanki.</title>
        <authorList>
            <person name="Yoshida Y."/>
            <person name="Kikawada T."/>
            <person name="Gusev O."/>
        </authorList>
    </citation>
    <scope>NUCLEOTIDE SEQUENCE</scope>
    <source>
        <strain evidence="5">NIAS01</strain>
        <tissue evidence="5">Whole body or cell culture</tissue>
    </source>
</reference>
<dbReference type="PRINTS" id="PR00449">
    <property type="entry name" value="RASTRNSFRMNG"/>
</dbReference>
<dbReference type="EMBL" id="JADBJN010000001">
    <property type="protein sequence ID" value="KAG5679660.1"/>
    <property type="molecule type" value="Genomic_DNA"/>
</dbReference>
<keyword evidence="3" id="KW-0342">GTP-binding</keyword>
<dbReference type="InterPro" id="IPR005225">
    <property type="entry name" value="Small_GTP-bd"/>
</dbReference>
<dbReference type="CDD" id="cd00157">
    <property type="entry name" value="Rho"/>
    <property type="match status" value="1"/>
</dbReference>
<dbReference type="GO" id="GO:0007264">
    <property type="term" value="P:small GTPase-mediated signal transduction"/>
    <property type="evidence" value="ECO:0007669"/>
    <property type="project" value="InterPro"/>
</dbReference>
<dbReference type="Gene3D" id="3.40.50.300">
    <property type="entry name" value="P-loop containing nucleotide triphosphate hydrolases"/>
    <property type="match status" value="1"/>
</dbReference>
<comment type="caution">
    <text evidence="5">The sequence shown here is derived from an EMBL/GenBank/DDBJ whole genome shotgun (WGS) entry which is preliminary data.</text>
</comment>